<proteinExistence type="predicted"/>
<evidence type="ECO:0000313" key="3">
    <source>
        <dbReference type="Proteomes" id="UP000436088"/>
    </source>
</evidence>
<feature type="region of interest" description="Disordered" evidence="1">
    <location>
        <begin position="609"/>
        <end position="699"/>
    </location>
</feature>
<sequence>MSSPWGRIGAWAAEAEREEAEERAAAEAETAAGHTAESQSFPSLKEAVSAKPKKKKKQTLSEFYLGTYSSYGGGGLGGDAKVTEYNRLTPQEMMLLPTGPKERSAEELQYGRLGGGFSSYGRTGPHAGRGMRHYEDSDGSWGSGRRQHGGFNEERRGPSSRVSDFDQSSRADEVDNWAMTKKVIPSMDSGRQNRYGGLGTGGSGGFSKADEADNWTAGKRSIPTRSSTFGSGFADSGPEPDRWSRGGVRDPGPEPDRWSRAGARDPGPEPDRWSRAGVRDPGPVPDRWSRGGVCDPGPEPDRWSRSGVSDTGPEPDRWSRAGVRDSGLEPDRWSRGGVHDSGPESDRWSRGGVRESGPEPDRWSRGGVRDSGPEPDRWSRGGVRDSGPEPDRWSRGGVRDSGPEPDRWSPGGGGGIREERPILALDPPQGWVNELVVKTNKSNPFGAAKPREEVLVEKGLDWKKLDSEIEAKKETTRPTSAHSSRPSSAQSSKPEGPLQQGIENAIKPRPKVNPFGDAKPREVLLEERGQDWRKIDLDLDRRRIDRPETEEEKILKDEIDHLKKEVEKNSTRSSEPARDQHSLHEKLLHKERELELLIKDLENKVRFGQKAVERPGSGAGSFSDGPPSQSGSIDSSRSVEFTNRPRSQGTADARTRPRSRGTADAWTRPGDERRRFQGGRDRGFQGNRDMERPRSRERW</sequence>
<dbReference type="Pfam" id="PF06273">
    <property type="entry name" value="eIF-4B"/>
    <property type="match status" value="2"/>
</dbReference>
<dbReference type="GO" id="GO:0003743">
    <property type="term" value="F:translation initiation factor activity"/>
    <property type="evidence" value="ECO:0007669"/>
    <property type="project" value="InterPro"/>
</dbReference>
<gene>
    <name evidence="2" type="ORF">F3Y22_tig00112429pilonHSYRG00076</name>
</gene>
<feature type="compositionally biased region" description="Gly residues" evidence="1">
    <location>
        <begin position="196"/>
        <end position="205"/>
    </location>
</feature>
<organism evidence="2 3">
    <name type="scientific">Hibiscus syriacus</name>
    <name type="common">Rose of Sharon</name>
    <dbReference type="NCBI Taxonomy" id="106335"/>
    <lineage>
        <taxon>Eukaryota</taxon>
        <taxon>Viridiplantae</taxon>
        <taxon>Streptophyta</taxon>
        <taxon>Embryophyta</taxon>
        <taxon>Tracheophyta</taxon>
        <taxon>Spermatophyta</taxon>
        <taxon>Magnoliopsida</taxon>
        <taxon>eudicotyledons</taxon>
        <taxon>Gunneridae</taxon>
        <taxon>Pentapetalae</taxon>
        <taxon>rosids</taxon>
        <taxon>malvids</taxon>
        <taxon>Malvales</taxon>
        <taxon>Malvaceae</taxon>
        <taxon>Malvoideae</taxon>
        <taxon>Hibiscus</taxon>
    </lineage>
</organism>
<feature type="compositionally biased region" description="Basic and acidic residues" evidence="1">
    <location>
        <begin position="239"/>
        <end position="278"/>
    </location>
</feature>
<dbReference type="InterPro" id="IPR010433">
    <property type="entry name" value="EIF-4B_pln"/>
</dbReference>
<feature type="region of interest" description="Disordered" evidence="1">
    <location>
        <begin position="115"/>
        <end position="429"/>
    </location>
</feature>
<feature type="region of interest" description="Disordered" evidence="1">
    <location>
        <begin position="441"/>
        <end position="460"/>
    </location>
</feature>
<dbReference type="EMBL" id="VEPZ02001579">
    <property type="protein sequence ID" value="KAE8667236.1"/>
    <property type="molecule type" value="Genomic_DNA"/>
</dbReference>
<feature type="compositionally biased region" description="Low complexity" evidence="1">
    <location>
        <begin position="27"/>
        <end position="37"/>
    </location>
</feature>
<protein>
    <submittedName>
        <fullName evidence="2">Uncharacterized protein</fullName>
    </submittedName>
</protein>
<feature type="compositionally biased region" description="Polar residues" evidence="1">
    <location>
        <begin position="626"/>
        <end position="650"/>
    </location>
</feature>
<comment type="caution">
    <text evidence="2">The sequence shown here is derived from an EMBL/GenBank/DDBJ whole genome shotgun (WGS) entry which is preliminary data.</text>
</comment>
<dbReference type="GO" id="GO:0003729">
    <property type="term" value="F:mRNA binding"/>
    <property type="evidence" value="ECO:0007669"/>
    <property type="project" value="TreeGrafter"/>
</dbReference>
<feature type="compositionally biased region" description="Low complexity" evidence="1">
    <location>
        <begin position="477"/>
        <end position="492"/>
    </location>
</feature>
<feature type="compositionally biased region" description="Basic and acidic residues" evidence="1">
    <location>
        <begin position="518"/>
        <end position="587"/>
    </location>
</feature>
<feature type="compositionally biased region" description="Basic and acidic residues" evidence="1">
    <location>
        <begin position="151"/>
        <end position="173"/>
    </location>
</feature>
<feature type="compositionally biased region" description="Basic and acidic residues" evidence="1">
    <location>
        <begin position="669"/>
        <end position="699"/>
    </location>
</feature>
<reference evidence="2" key="1">
    <citation type="submission" date="2019-09" db="EMBL/GenBank/DDBJ databases">
        <title>Draft genome information of white flower Hibiscus syriacus.</title>
        <authorList>
            <person name="Kim Y.-M."/>
        </authorList>
    </citation>
    <scope>NUCLEOTIDE SEQUENCE [LARGE SCALE GENOMIC DNA]</scope>
    <source>
        <strain evidence="2">YM2019G1</strain>
    </source>
</reference>
<dbReference type="PANTHER" id="PTHR32091:SF20">
    <property type="entry name" value="EUKARYOTIC TRANSLATION INITIATION FACTOR 4B1"/>
    <property type="match status" value="1"/>
</dbReference>
<evidence type="ECO:0000313" key="2">
    <source>
        <dbReference type="EMBL" id="KAE8667236.1"/>
    </source>
</evidence>
<feature type="compositionally biased region" description="Basic and acidic residues" evidence="1">
    <location>
        <begin position="449"/>
        <end position="460"/>
    </location>
</feature>
<feature type="region of interest" description="Disordered" evidence="1">
    <location>
        <begin position="1"/>
        <end position="58"/>
    </location>
</feature>
<evidence type="ECO:0000256" key="1">
    <source>
        <dbReference type="SAM" id="MobiDB-lite"/>
    </source>
</evidence>
<keyword evidence="3" id="KW-1185">Reference proteome</keyword>
<dbReference type="AlphaFoldDB" id="A0A6A2XXZ6"/>
<accession>A0A6A2XXZ6</accession>
<feature type="compositionally biased region" description="Basic and acidic residues" evidence="1">
    <location>
        <begin position="314"/>
        <end position="407"/>
    </location>
</feature>
<dbReference type="Proteomes" id="UP000436088">
    <property type="component" value="Unassembled WGS sequence"/>
</dbReference>
<dbReference type="PANTHER" id="PTHR32091">
    <property type="entry name" value="EUKARYOTIC TRANSLATION INITIATION FACTOR 4B"/>
    <property type="match status" value="1"/>
</dbReference>
<feature type="region of interest" description="Disordered" evidence="1">
    <location>
        <begin position="469"/>
        <end position="587"/>
    </location>
</feature>
<name>A0A6A2XXZ6_HIBSY</name>